<protein>
    <submittedName>
        <fullName evidence="1">Uncharacterized protein</fullName>
    </submittedName>
</protein>
<reference evidence="1 2" key="1">
    <citation type="submission" date="2019-07" db="EMBL/GenBank/DDBJ databases">
        <title>Genomes of Cafeteria roenbergensis.</title>
        <authorList>
            <person name="Fischer M.G."/>
            <person name="Hackl T."/>
            <person name="Roman M."/>
        </authorList>
    </citation>
    <scope>NUCLEOTIDE SEQUENCE [LARGE SCALE GENOMIC DNA]</scope>
    <source>
        <strain evidence="1 2">E4-10P</strain>
    </source>
</reference>
<comment type="caution">
    <text evidence="1">The sequence shown here is derived from an EMBL/GenBank/DDBJ whole genome shotgun (WGS) entry which is preliminary data.</text>
</comment>
<dbReference type="PANTHER" id="PTHR12333:SF0">
    <property type="entry name" value="COMM DOMAIN-CONTAINING PROTEIN 10"/>
    <property type="match status" value="1"/>
</dbReference>
<dbReference type="EMBL" id="VLTO01000198">
    <property type="protein sequence ID" value="KAA0158607.1"/>
    <property type="molecule type" value="Genomic_DNA"/>
</dbReference>
<dbReference type="AlphaFoldDB" id="A0A5A8D1V5"/>
<name>A0A5A8D1V5_CAFRO</name>
<evidence type="ECO:0000313" key="1">
    <source>
        <dbReference type="EMBL" id="KAA0158607.1"/>
    </source>
</evidence>
<gene>
    <name evidence="1" type="ORF">FNF27_08357</name>
</gene>
<sequence length="172" mass="17929">MSSTLFKSTQRAAAHAGLDAAIKVFNGLTSPKLPILLDQIAAKAAAFSDPDGDGDAGKLFSLEQEAALTKMLGIDADRLGTVLRAAVYVFETAGFAGAKPATLADELVGAGMDADRATAFHDAWVAQGRGRHFRDALPNAWRTVGAGGQRLPASPAGGLRRPYAAARRVGRR</sequence>
<dbReference type="Proteomes" id="UP000322899">
    <property type="component" value="Unassembled WGS sequence"/>
</dbReference>
<dbReference type="Pfam" id="PF21672">
    <property type="entry name" value="COMM_HN"/>
    <property type="match status" value="1"/>
</dbReference>
<dbReference type="PANTHER" id="PTHR12333">
    <property type="entry name" value="COMM DOMAIN CONTAINING PROTEIN 10"/>
    <property type="match status" value="1"/>
</dbReference>
<evidence type="ECO:0000313" key="2">
    <source>
        <dbReference type="Proteomes" id="UP000322899"/>
    </source>
</evidence>
<organism evidence="1 2">
    <name type="scientific">Cafeteria roenbergensis</name>
    <name type="common">Marine flagellate</name>
    <dbReference type="NCBI Taxonomy" id="33653"/>
    <lineage>
        <taxon>Eukaryota</taxon>
        <taxon>Sar</taxon>
        <taxon>Stramenopiles</taxon>
        <taxon>Bigyra</taxon>
        <taxon>Opalozoa</taxon>
        <taxon>Bicosoecida</taxon>
        <taxon>Cafeteriaceae</taxon>
        <taxon>Cafeteria</taxon>
    </lineage>
</organism>
<accession>A0A5A8D1V5</accession>
<dbReference type="InterPro" id="IPR037361">
    <property type="entry name" value="COMMD10"/>
</dbReference>
<proteinExistence type="predicted"/>